<name>A0A329MSZ1_9BACL</name>
<dbReference type="InterPro" id="IPR058705">
    <property type="entry name" value="A_ENA"/>
</dbReference>
<protein>
    <submittedName>
        <fullName evidence="1">Uncharacterized protein</fullName>
    </submittedName>
</protein>
<comment type="caution">
    <text evidence="1">The sequence shown here is derived from an EMBL/GenBank/DDBJ whole genome shotgun (WGS) entry which is preliminary data.</text>
</comment>
<dbReference type="OrthoDB" id="2082444at2"/>
<keyword evidence="2" id="KW-1185">Reference proteome</keyword>
<accession>A0A329MSZ1</accession>
<dbReference type="RefSeq" id="WP_113029033.1">
    <property type="nucleotide sequence ID" value="NZ_QMFB01000001.1"/>
</dbReference>
<reference evidence="1 2" key="1">
    <citation type="journal article" date="2009" name="Int. J. Syst. Evol. Microbiol.">
        <title>Paenibacillus contaminans sp. nov., isolated from a contaminated laboratory plate.</title>
        <authorList>
            <person name="Chou J.H."/>
            <person name="Lee J.H."/>
            <person name="Lin M.C."/>
            <person name="Chang P.S."/>
            <person name="Arun A.B."/>
            <person name="Young C.C."/>
            <person name="Chen W.M."/>
        </authorList>
    </citation>
    <scope>NUCLEOTIDE SEQUENCE [LARGE SCALE GENOMIC DNA]</scope>
    <source>
        <strain evidence="1 2">CKOBP-6</strain>
    </source>
</reference>
<sequence>MSQANIPNITPIITITAGQAYTLLLTSIALEELSLAHIVNSEAEKIQYVLGTLSPGQPAVFPTISDLLTINESVIQTLDSVIKKEMLLQMKLEHVLNAVNRQ</sequence>
<evidence type="ECO:0000313" key="2">
    <source>
        <dbReference type="Proteomes" id="UP000250369"/>
    </source>
</evidence>
<dbReference type="Pfam" id="PF26595">
    <property type="entry name" value="A_ENA"/>
    <property type="match status" value="1"/>
</dbReference>
<dbReference type="AlphaFoldDB" id="A0A329MSZ1"/>
<evidence type="ECO:0000313" key="1">
    <source>
        <dbReference type="EMBL" id="RAV22924.1"/>
    </source>
</evidence>
<organism evidence="1 2">
    <name type="scientific">Paenibacillus contaminans</name>
    <dbReference type="NCBI Taxonomy" id="450362"/>
    <lineage>
        <taxon>Bacteria</taxon>
        <taxon>Bacillati</taxon>
        <taxon>Bacillota</taxon>
        <taxon>Bacilli</taxon>
        <taxon>Bacillales</taxon>
        <taxon>Paenibacillaceae</taxon>
        <taxon>Paenibacillus</taxon>
    </lineage>
</organism>
<proteinExistence type="predicted"/>
<dbReference type="EMBL" id="QMFB01000001">
    <property type="protein sequence ID" value="RAV22924.1"/>
    <property type="molecule type" value="Genomic_DNA"/>
</dbReference>
<dbReference type="Proteomes" id="UP000250369">
    <property type="component" value="Unassembled WGS sequence"/>
</dbReference>
<gene>
    <name evidence="1" type="ORF">DQG23_01590</name>
</gene>